<dbReference type="CDD" id="cd00110">
    <property type="entry name" value="LamG"/>
    <property type="match status" value="1"/>
</dbReference>
<accession>A0ABQ6GQG8</accession>
<dbReference type="InterPro" id="IPR001434">
    <property type="entry name" value="OmcB-like_DUF11"/>
</dbReference>
<dbReference type="Gene3D" id="2.60.40.10">
    <property type="entry name" value="Immunoglobulins"/>
    <property type="match status" value="1"/>
</dbReference>
<dbReference type="Proteomes" id="UP001157186">
    <property type="component" value="Unassembled WGS sequence"/>
</dbReference>
<organism evidence="4 5">
    <name type="scientific">Thalassotalea insulae</name>
    <dbReference type="NCBI Taxonomy" id="2056778"/>
    <lineage>
        <taxon>Bacteria</taxon>
        <taxon>Pseudomonadati</taxon>
        <taxon>Pseudomonadota</taxon>
        <taxon>Gammaproteobacteria</taxon>
        <taxon>Alteromonadales</taxon>
        <taxon>Colwelliaceae</taxon>
        <taxon>Thalassotalea</taxon>
    </lineage>
</organism>
<dbReference type="Pfam" id="PF01345">
    <property type="entry name" value="DUF11"/>
    <property type="match status" value="1"/>
</dbReference>
<dbReference type="Pfam" id="PF13205">
    <property type="entry name" value="Big_5"/>
    <property type="match status" value="1"/>
</dbReference>
<evidence type="ECO:0000259" key="3">
    <source>
        <dbReference type="Pfam" id="PF13205"/>
    </source>
</evidence>
<dbReference type="Pfam" id="PF13385">
    <property type="entry name" value="Laminin_G_3"/>
    <property type="match status" value="1"/>
</dbReference>
<dbReference type="Pfam" id="PF17957">
    <property type="entry name" value="Big_7"/>
    <property type="match status" value="2"/>
</dbReference>
<dbReference type="InterPro" id="IPR032812">
    <property type="entry name" value="SbsA_Ig"/>
</dbReference>
<dbReference type="RefSeq" id="WP_284244090.1">
    <property type="nucleotide sequence ID" value="NZ_BSST01000001.1"/>
</dbReference>
<reference evidence="4 5" key="1">
    <citation type="submission" date="2023-03" db="EMBL/GenBank/DDBJ databases">
        <title>Draft genome sequence of Thalassotalea insulae KCTC 62186T.</title>
        <authorList>
            <person name="Sawabe T."/>
        </authorList>
    </citation>
    <scope>NUCLEOTIDE SEQUENCE [LARGE SCALE GENOMIC DNA]</scope>
    <source>
        <strain evidence="4 5">KCTC 62186</strain>
    </source>
</reference>
<feature type="domain" description="DUF11" evidence="2">
    <location>
        <begin position="698"/>
        <end position="795"/>
    </location>
</feature>
<name>A0ABQ6GQG8_9GAMM</name>
<sequence>MLHHFLQLKNISILIVIFSLISCGGSENSNTTTSVNQEFSESPITEESTPQIFVINHMPNTSQSDVPVDANITIALSDVISSDLNANDIELYRDNEKVAGKIMVENESITFIPKTMLSYSSDYKFSLNPTGENKKNIAPYSFHFSTQASNEQAKRSFHPIVTRYGQTEITLFPNENITANTLVKASFGIPFPRGYITNITQFRLLDESGNEIPVATRQLLPWHETSVHYESIRSIIVQIKTSFNLDEYQQLAPKTIILEWGRRRSTVDRELTPVEDSWLLVNDQEYPASEQIYEPAVYAVFSPEWYGNSVIKTRLLPVGSHPDLSAYDNAFQLFGDTAINRVDPRVLDDNLIPHRNSYAAWLFDRAMAIYQLAFKTGEYKYLRAAHRASQFYLKHINDNGYFSLKSSNDMKYSYGESLVTNYILQGTSEIPETFNKLNLAWDSFHTEYTLNSNFWTERHAAVQLLGYVTSYEMTGEQAYLTKATNTFLALKNMQENPVDGAPKTGGLMHTAESHGEGGEHYIASPWMSAYLIDAIERYYIHSEDLTSLDFIIKMADFFKTEGVSLYEWKGWQGKDSYYVPHYIAGIDLTAQQQGNDGSLDLEHAPDVIKTFAAAYFASCALTQCDSNYLTVIAKLYNSVITYSFPYWIRTSAPDAGLSSYRLAPPRKFNWWFKGTANIDFLIEPETSLPSYKDSAPLLTLTQQHNATYFSPGESITFTFKLKNVGTITAKNVVVFSNVLKSSPNGLLKISEVDQSGYNRYDAAVWKIPSLAPGETLEELSFTVDVTDFPVLPTTDRPIGNILAFATLYFCAENDDEDTCRIWQSNWDTGVQTYKTQSNWQIIKPTPPVSPPTINIINPMPEQAISDLVEINAEISDSDDVALAEFWLNNEKLATFSEAPYSHTMQSNALADKAHKLTVKAWDKFGSYNEKSVSFTALTPDRVAPVVTINSPESNETFCDDVSVQYQVQDNYSVSHCVLELDNEQVKLDNCQPYQINKAIPIFKSLAYLPFDLETNTIVSRDGSHLIGTAKDVIFTNDPLHSAISFNGQSSEINFDTTQIPITNDLTIAFWIKPDNGTGMLMSQSWDYIGNEQGWAIYLGPNFHRNNNELSISWSSGDNTHNANDTNIVQTPANSINLNVWQHIVIRKHDKTVAIFINGEEVISKQIAQQEISWPFNSDKILSIGKPMNHPDFYNRRYQGSLDDVIIWDTALSTNEISTIYQPEDINLTKELTIYGYDKAGNVGQSSATFTVKSCN</sequence>
<keyword evidence="1" id="KW-0732">Signal</keyword>
<dbReference type="SUPFAM" id="SSF49899">
    <property type="entry name" value="Concanavalin A-like lectins/glucanases"/>
    <property type="match status" value="1"/>
</dbReference>
<dbReference type="InterPro" id="IPR013320">
    <property type="entry name" value="ConA-like_dom_sf"/>
</dbReference>
<evidence type="ECO:0008006" key="6">
    <source>
        <dbReference type="Google" id="ProtNLM"/>
    </source>
</evidence>
<evidence type="ECO:0000313" key="4">
    <source>
        <dbReference type="EMBL" id="GLX78203.1"/>
    </source>
</evidence>
<dbReference type="InterPro" id="IPR013783">
    <property type="entry name" value="Ig-like_fold"/>
</dbReference>
<keyword evidence="5" id="KW-1185">Reference proteome</keyword>
<feature type="domain" description="SbsA Ig-like" evidence="3">
    <location>
        <begin position="53"/>
        <end position="146"/>
    </location>
</feature>
<comment type="caution">
    <text evidence="4">The sequence shown here is derived from an EMBL/GenBank/DDBJ whole genome shotgun (WGS) entry which is preliminary data.</text>
</comment>
<evidence type="ECO:0000313" key="5">
    <source>
        <dbReference type="Proteomes" id="UP001157186"/>
    </source>
</evidence>
<dbReference type="InterPro" id="IPR001791">
    <property type="entry name" value="Laminin_G"/>
</dbReference>
<protein>
    <recommendedName>
        <fullName evidence="6">LamG-like jellyroll fold domain-containing protein</fullName>
    </recommendedName>
</protein>
<proteinExistence type="predicted"/>
<dbReference type="Gene3D" id="2.60.120.200">
    <property type="match status" value="1"/>
</dbReference>
<evidence type="ECO:0000256" key="1">
    <source>
        <dbReference type="ARBA" id="ARBA00022729"/>
    </source>
</evidence>
<dbReference type="EMBL" id="BSST01000001">
    <property type="protein sequence ID" value="GLX78203.1"/>
    <property type="molecule type" value="Genomic_DNA"/>
</dbReference>
<evidence type="ECO:0000259" key="2">
    <source>
        <dbReference type="Pfam" id="PF01345"/>
    </source>
</evidence>
<gene>
    <name evidence="4" type="ORF">tinsulaeT_15430</name>
</gene>